<protein>
    <submittedName>
        <fullName evidence="1">Uncharacterized protein</fullName>
    </submittedName>
</protein>
<proteinExistence type="predicted"/>
<evidence type="ECO:0000313" key="1">
    <source>
        <dbReference type="EMBL" id="CAG9322971.1"/>
    </source>
</evidence>
<evidence type="ECO:0000313" key="2">
    <source>
        <dbReference type="Proteomes" id="UP001162131"/>
    </source>
</evidence>
<keyword evidence="2" id="KW-1185">Reference proteome</keyword>
<dbReference type="EMBL" id="CAJZBQ010000033">
    <property type="protein sequence ID" value="CAG9322971.1"/>
    <property type="molecule type" value="Genomic_DNA"/>
</dbReference>
<reference evidence="1" key="1">
    <citation type="submission" date="2021-09" db="EMBL/GenBank/DDBJ databases">
        <authorList>
            <consortium name="AG Swart"/>
            <person name="Singh M."/>
            <person name="Singh A."/>
            <person name="Seah K."/>
            <person name="Emmerich C."/>
        </authorList>
    </citation>
    <scope>NUCLEOTIDE SEQUENCE</scope>
    <source>
        <strain evidence="1">ATCC30299</strain>
    </source>
</reference>
<name>A0AAU9JBB5_9CILI</name>
<accession>A0AAU9JBB5</accession>
<dbReference type="Proteomes" id="UP001162131">
    <property type="component" value="Unassembled WGS sequence"/>
</dbReference>
<comment type="caution">
    <text evidence="1">The sequence shown here is derived from an EMBL/GenBank/DDBJ whole genome shotgun (WGS) entry which is preliminary data.</text>
</comment>
<sequence length="74" mass="8135">MGCSALCKVNVKFIESEGETTSRNVSNNQLLRSDETNRPVVKESNNTLNFDADGKVYKIKVSFVGTPNSSRVLP</sequence>
<organism evidence="1 2">
    <name type="scientific">Blepharisma stoltei</name>
    <dbReference type="NCBI Taxonomy" id="1481888"/>
    <lineage>
        <taxon>Eukaryota</taxon>
        <taxon>Sar</taxon>
        <taxon>Alveolata</taxon>
        <taxon>Ciliophora</taxon>
        <taxon>Postciliodesmatophora</taxon>
        <taxon>Heterotrichea</taxon>
        <taxon>Heterotrichida</taxon>
        <taxon>Blepharismidae</taxon>
        <taxon>Blepharisma</taxon>
    </lineage>
</organism>
<dbReference type="AlphaFoldDB" id="A0AAU9JBB5"/>
<gene>
    <name evidence="1" type="ORF">BSTOLATCC_MIC32876</name>
</gene>